<keyword evidence="1" id="KW-0472">Membrane</keyword>
<accession>A0A419F8F0</accession>
<dbReference type="EMBL" id="QZKI01000012">
    <property type="protein sequence ID" value="RJP74683.1"/>
    <property type="molecule type" value="Genomic_DNA"/>
</dbReference>
<keyword evidence="1" id="KW-0812">Transmembrane</keyword>
<evidence type="ECO:0000313" key="3">
    <source>
        <dbReference type="Proteomes" id="UP000285961"/>
    </source>
</evidence>
<evidence type="ECO:0000313" key="2">
    <source>
        <dbReference type="EMBL" id="RJP74683.1"/>
    </source>
</evidence>
<comment type="caution">
    <text evidence="2">The sequence shown here is derived from an EMBL/GenBank/DDBJ whole genome shotgun (WGS) entry which is preliminary data.</text>
</comment>
<reference evidence="2 3" key="1">
    <citation type="journal article" date="2017" name="ISME J.">
        <title>Energy and carbon metabolisms in a deep terrestrial subsurface fluid microbial community.</title>
        <authorList>
            <person name="Momper L."/>
            <person name="Jungbluth S.P."/>
            <person name="Lee M.D."/>
            <person name="Amend J.P."/>
        </authorList>
    </citation>
    <scope>NUCLEOTIDE SEQUENCE [LARGE SCALE GENOMIC DNA]</scope>
    <source>
        <strain evidence="2">SURF_17</strain>
    </source>
</reference>
<dbReference type="AlphaFoldDB" id="A0A419F8F0"/>
<gene>
    <name evidence="2" type="ORF">C4532_01815</name>
</gene>
<keyword evidence="1" id="KW-1133">Transmembrane helix</keyword>
<feature type="non-terminal residue" evidence="2">
    <location>
        <position position="1"/>
    </location>
</feature>
<name>A0A419F8F0_9BACT</name>
<sequence>TKTLPPLLRLGTADGGTCGLIILPCIALVNAFRWGAGVHTVILRLLPLAPKKHATVSSLRGSEATEAISL</sequence>
<evidence type="ECO:0000256" key="1">
    <source>
        <dbReference type="SAM" id="Phobius"/>
    </source>
</evidence>
<dbReference type="Proteomes" id="UP000285961">
    <property type="component" value="Unassembled WGS sequence"/>
</dbReference>
<organism evidence="2 3">
    <name type="scientific">Candidatus Abyssobacteria bacterium SURF_17</name>
    <dbReference type="NCBI Taxonomy" id="2093361"/>
    <lineage>
        <taxon>Bacteria</taxon>
        <taxon>Pseudomonadati</taxon>
        <taxon>Candidatus Hydrogenedentota</taxon>
        <taxon>Candidatus Abyssobacteria</taxon>
    </lineage>
</organism>
<proteinExistence type="predicted"/>
<feature type="transmembrane region" description="Helical" evidence="1">
    <location>
        <begin position="20"/>
        <end position="43"/>
    </location>
</feature>
<protein>
    <submittedName>
        <fullName evidence="2">Uncharacterized protein</fullName>
    </submittedName>
</protein>